<evidence type="ECO:0000256" key="2">
    <source>
        <dbReference type="ARBA" id="ARBA00006787"/>
    </source>
</evidence>
<evidence type="ECO:0000256" key="1">
    <source>
        <dbReference type="ARBA" id="ARBA00001954"/>
    </source>
</evidence>
<reference evidence="7 8" key="1">
    <citation type="submission" date="2023-06" db="EMBL/GenBank/DDBJ databases">
        <title>Pelomonas sp. PFR6 16S ribosomal RNA gene Genome sequencing and assembly.</title>
        <authorList>
            <person name="Woo H."/>
        </authorList>
    </citation>
    <scope>NUCLEOTIDE SEQUENCE [LARGE SCALE GENOMIC DNA]</scope>
    <source>
        <strain evidence="7 8">PFR6</strain>
    </source>
</reference>
<keyword evidence="5" id="KW-0408">Iron</keyword>
<evidence type="ECO:0000256" key="5">
    <source>
        <dbReference type="ARBA" id="ARBA00023004"/>
    </source>
</evidence>
<feature type="compositionally biased region" description="Low complexity" evidence="6">
    <location>
        <begin position="1"/>
        <end position="19"/>
    </location>
</feature>
<dbReference type="RefSeq" id="WP_290357103.1">
    <property type="nucleotide sequence ID" value="NZ_JAUHHC010000001.1"/>
</dbReference>
<comment type="caution">
    <text evidence="7">The sequence shown here is derived from an EMBL/GenBank/DDBJ whole genome shotgun (WGS) entry which is preliminary data.</text>
</comment>
<organism evidence="7 8">
    <name type="scientific">Roseateles violae</name>
    <dbReference type="NCBI Taxonomy" id="3058042"/>
    <lineage>
        <taxon>Bacteria</taxon>
        <taxon>Pseudomonadati</taxon>
        <taxon>Pseudomonadota</taxon>
        <taxon>Betaproteobacteria</taxon>
        <taxon>Burkholderiales</taxon>
        <taxon>Sphaerotilaceae</taxon>
        <taxon>Roseateles</taxon>
    </lineage>
</organism>
<evidence type="ECO:0000256" key="4">
    <source>
        <dbReference type="ARBA" id="ARBA00023002"/>
    </source>
</evidence>
<dbReference type="Proteomes" id="UP001228044">
    <property type="component" value="Unassembled WGS sequence"/>
</dbReference>
<keyword evidence="4" id="KW-0560">Oxidoreductase</keyword>
<gene>
    <name evidence="7" type="ORF">QWJ38_00660</name>
</gene>
<protein>
    <submittedName>
        <fullName evidence="7">Carotenoid oxygenase family protein</fullName>
    </submittedName>
</protein>
<keyword evidence="3" id="KW-0479">Metal-binding</keyword>
<evidence type="ECO:0000256" key="6">
    <source>
        <dbReference type="SAM" id="MobiDB-lite"/>
    </source>
</evidence>
<evidence type="ECO:0000313" key="8">
    <source>
        <dbReference type="Proteomes" id="UP001228044"/>
    </source>
</evidence>
<name>A0ABT8DK27_9BURK</name>
<comment type="cofactor">
    <cofactor evidence="1">
        <name>Fe(2+)</name>
        <dbReference type="ChEBI" id="CHEBI:29033"/>
    </cofactor>
</comment>
<dbReference type="InterPro" id="IPR004294">
    <property type="entry name" value="Carotenoid_Oase"/>
</dbReference>
<dbReference type="EMBL" id="JAUHHC010000001">
    <property type="protein sequence ID" value="MDN3918774.1"/>
    <property type="molecule type" value="Genomic_DNA"/>
</dbReference>
<dbReference type="Pfam" id="PF03055">
    <property type="entry name" value="RPE65"/>
    <property type="match status" value="1"/>
</dbReference>
<comment type="similarity">
    <text evidence="2">Belongs to the carotenoid oxygenase family.</text>
</comment>
<accession>A0ABT8DK27</accession>
<keyword evidence="8" id="KW-1185">Reference proteome</keyword>
<dbReference type="PANTHER" id="PTHR10543">
    <property type="entry name" value="BETA-CAROTENE DIOXYGENASE"/>
    <property type="match status" value="1"/>
</dbReference>
<dbReference type="PANTHER" id="PTHR10543:SF24">
    <property type="entry name" value="CAROTENOID ISOMEROOXYGENASE"/>
    <property type="match status" value="1"/>
</dbReference>
<feature type="region of interest" description="Disordered" evidence="6">
    <location>
        <begin position="1"/>
        <end position="25"/>
    </location>
</feature>
<evidence type="ECO:0000256" key="3">
    <source>
        <dbReference type="ARBA" id="ARBA00022723"/>
    </source>
</evidence>
<sequence length="489" mass="53716">MSVILPAASTSSPLGSSTPTPTPARGRWRGFLSGAREIDDAALQVQGRLPDWLRGGLLLNGPALWDLPRGSYRHWFDGLAMLHRIEFAPEAAPRYRSRFARSQDYLESIAAGAPAYSAFDTRDPETLLQRLRHFGKPRSTDNPAVVMSRVGAQWIATTESPHLLAFDPLSLASEGRLEFDDGLGIQIMGAHGITDAEGNYWNVGITLGPKCIYKLFRLRPGGHRRELVGSVRVAKAGYTHAFAMTPGHALIWETALRAQPLGFLFTGRSYIENFRWDPAHGSVLHAVSLADGSVRSWDIPPMLAFHPVQAYQDGADLVAELCCFDDAGIIDALQLTRLRAGEPLGQMPRLRRYRLRQGHGEALVEDFGGGLDLPQVHPERFGRARAGICWGSGLDAAGASRFFDRTLRLDLERREQRSWQRPDAIQLEPLFVPRPGGTEEDDGVLLVPTLADADDTTRIGVVDAHSMECLALVQAPQVIPFGFHAAWAG</sequence>
<evidence type="ECO:0000313" key="7">
    <source>
        <dbReference type="EMBL" id="MDN3918774.1"/>
    </source>
</evidence>
<proteinExistence type="inferred from homology"/>